<dbReference type="STRING" id="1121449.SAMN02745704_00177"/>
<gene>
    <name evidence="9" type="primary">gmhA</name>
    <name evidence="11" type="ORF">SAMN02745704_00177</name>
</gene>
<comment type="pathway">
    <text evidence="9">Carbohydrate biosynthesis; D-glycero-D-manno-heptose 7-phosphate biosynthesis; D-glycero-alpha-D-manno-heptose 7-phosphate and D-glycero-beta-D-manno-heptose 7-phosphate from sedoheptulose 7-phosphate: step 1/1.</text>
</comment>
<dbReference type="InterPro" id="IPR001347">
    <property type="entry name" value="SIS_dom"/>
</dbReference>
<keyword evidence="7 9" id="KW-0413">Isomerase</keyword>
<keyword evidence="4 9" id="KW-0963">Cytoplasm</keyword>
<dbReference type="Proteomes" id="UP000190027">
    <property type="component" value="Unassembled WGS sequence"/>
</dbReference>
<evidence type="ECO:0000256" key="1">
    <source>
        <dbReference type="ARBA" id="ARBA00000348"/>
    </source>
</evidence>
<dbReference type="GO" id="GO:0008270">
    <property type="term" value="F:zinc ion binding"/>
    <property type="evidence" value="ECO:0007669"/>
    <property type="project" value="UniProtKB-UniRule"/>
</dbReference>
<evidence type="ECO:0000256" key="4">
    <source>
        <dbReference type="ARBA" id="ARBA00022490"/>
    </source>
</evidence>
<evidence type="ECO:0000256" key="2">
    <source>
        <dbReference type="ARBA" id="ARBA00004496"/>
    </source>
</evidence>
<organism evidence="11 12">
    <name type="scientific">Paucidesulfovibrio gracilis DSM 16080</name>
    <dbReference type="NCBI Taxonomy" id="1121449"/>
    <lineage>
        <taxon>Bacteria</taxon>
        <taxon>Pseudomonadati</taxon>
        <taxon>Thermodesulfobacteriota</taxon>
        <taxon>Desulfovibrionia</taxon>
        <taxon>Desulfovibrionales</taxon>
        <taxon>Desulfovibrionaceae</taxon>
        <taxon>Paucidesulfovibrio</taxon>
    </lineage>
</organism>
<keyword evidence="6 9" id="KW-0862">Zinc</keyword>
<dbReference type="InterPro" id="IPR050099">
    <property type="entry name" value="SIS_GmhA/DiaA_subfam"/>
</dbReference>
<comment type="miscellaneous">
    <text evidence="9">The reaction produces a racemic mixture of D-glycero-alpha-D-manno-heptose 7-phosphate and D-glycero-beta-D-manno-heptose 7-phosphate.</text>
</comment>
<evidence type="ECO:0000256" key="9">
    <source>
        <dbReference type="HAMAP-Rule" id="MF_00067"/>
    </source>
</evidence>
<feature type="binding site" evidence="9">
    <location>
        <begin position="95"/>
        <end position="96"/>
    </location>
    <ligand>
        <name>substrate</name>
    </ligand>
</feature>
<comment type="subcellular location">
    <subcellularLocation>
        <location evidence="2 9">Cytoplasm</location>
    </subcellularLocation>
</comment>
<dbReference type="UniPathway" id="UPA00041">
    <property type="reaction ID" value="UER00436"/>
</dbReference>
<dbReference type="EMBL" id="FUYC01000001">
    <property type="protein sequence ID" value="SKA71625.1"/>
    <property type="molecule type" value="Genomic_DNA"/>
</dbReference>
<dbReference type="PANTHER" id="PTHR30390:SF6">
    <property type="entry name" value="DNAA INITIATOR-ASSOCIATING PROTEIN DIAA"/>
    <property type="match status" value="1"/>
</dbReference>
<proteinExistence type="inferred from homology"/>
<comment type="function">
    <text evidence="9">Catalyzes the isomerization of sedoheptulose 7-phosphate in D-glycero-D-manno-heptose 7-phosphate.</text>
</comment>
<dbReference type="GO" id="GO:0097367">
    <property type="term" value="F:carbohydrate derivative binding"/>
    <property type="evidence" value="ECO:0007669"/>
    <property type="project" value="InterPro"/>
</dbReference>
<dbReference type="InterPro" id="IPR004515">
    <property type="entry name" value="Phosphoheptose_Isoase"/>
</dbReference>
<evidence type="ECO:0000313" key="12">
    <source>
        <dbReference type="Proteomes" id="UP000190027"/>
    </source>
</evidence>
<evidence type="ECO:0000256" key="7">
    <source>
        <dbReference type="ARBA" id="ARBA00023235"/>
    </source>
</evidence>
<feature type="binding site" evidence="9">
    <location>
        <position position="181"/>
    </location>
    <ligand>
        <name>Zn(2+)</name>
        <dbReference type="ChEBI" id="CHEBI:29105"/>
    </ligand>
</feature>
<keyword evidence="5 9" id="KW-0479">Metal-binding</keyword>
<name>A0A1T4W3I0_9BACT</name>
<dbReference type="CDD" id="cd05006">
    <property type="entry name" value="SIS_GmhA"/>
    <property type="match status" value="1"/>
</dbReference>
<comment type="similarity">
    <text evidence="3 9">Belongs to the SIS family. GmhA subfamily.</text>
</comment>
<feature type="domain" description="SIS" evidence="10">
    <location>
        <begin position="38"/>
        <end position="201"/>
    </location>
</feature>
<dbReference type="PROSITE" id="PS51464">
    <property type="entry name" value="SIS"/>
    <property type="match status" value="1"/>
</dbReference>
<dbReference type="AlphaFoldDB" id="A0A1T4W3I0"/>
<comment type="cofactor">
    <cofactor evidence="9">
        <name>Zn(2+)</name>
        <dbReference type="ChEBI" id="CHEBI:29105"/>
    </cofactor>
    <text evidence="9">Binds 1 zinc ion per subunit.</text>
</comment>
<comment type="catalytic activity">
    <reaction evidence="1 9">
        <text>2 D-sedoheptulose 7-phosphate = D-glycero-alpha-D-manno-heptose 7-phosphate + D-glycero-beta-D-manno-heptose 7-phosphate</text>
        <dbReference type="Rhea" id="RHEA:27489"/>
        <dbReference type="ChEBI" id="CHEBI:57483"/>
        <dbReference type="ChEBI" id="CHEBI:60203"/>
        <dbReference type="ChEBI" id="CHEBI:60204"/>
        <dbReference type="EC" id="5.3.1.28"/>
    </reaction>
</comment>
<dbReference type="HAMAP" id="MF_00067">
    <property type="entry name" value="GmhA"/>
    <property type="match status" value="1"/>
</dbReference>
<dbReference type="SUPFAM" id="SSF53697">
    <property type="entry name" value="SIS domain"/>
    <property type="match status" value="1"/>
</dbReference>
<feature type="binding site" evidence="9">
    <location>
        <begin position="53"/>
        <end position="55"/>
    </location>
    <ligand>
        <name>substrate</name>
    </ligand>
</feature>
<dbReference type="PANTHER" id="PTHR30390">
    <property type="entry name" value="SEDOHEPTULOSE 7-PHOSPHATE ISOMERASE / DNAA INITIATOR-ASSOCIATING FACTOR FOR REPLICATION INITIATION"/>
    <property type="match status" value="1"/>
</dbReference>
<sequence length="207" mass="22114">MSITALEKVRAHAEAGQRVREAFFQDHSEQLVETARTCAVCLAKGGKLLLCGNGGSAADSQHLAAEFVNRFKLERPPLPAIALTTDTSIITATGNDYSFTQIFEKQVQALGNPGDILLGISTSGSSPNVLAALREARRRGMVTIGLTGERGGEMIGLCDTLLAVPSPDTAVAQELHIAIGHVLCLLVDHFLFESVMELNPYLQENEG</sequence>
<feature type="binding site" evidence="9">
    <location>
        <position position="66"/>
    </location>
    <ligand>
        <name>Zn(2+)</name>
        <dbReference type="ChEBI" id="CHEBI:29105"/>
    </ligand>
</feature>
<keyword evidence="8 9" id="KW-0119">Carbohydrate metabolism</keyword>
<evidence type="ECO:0000256" key="3">
    <source>
        <dbReference type="ARBA" id="ARBA00009894"/>
    </source>
</evidence>
<evidence type="ECO:0000313" key="11">
    <source>
        <dbReference type="EMBL" id="SKA71625.1"/>
    </source>
</evidence>
<feature type="binding site" evidence="9">
    <location>
        <position position="173"/>
    </location>
    <ligand>
        <name>Zn(2+)</name>
        <dbReference type="ChEBI" id="CHEBI:29105"/>
    </ligand>
</feature>
<dbReference type="Gene3D" id="3.40.50.10490">
    <property type="entry name" value="Glucose-6-phosphate isomerase like protein, domain 1"/>
    <property type="match status" value="1"/>
</dbReference>
<dbReference type="OrthoDB" id="9810929at2"/>
<reference evidence="11 12" key="1">
    <citation type="submission" date="2017-02" db="EMBL/GenBank/DDBJ databases">
        <authorList>
            <person name="Peterson S.W."/>
        </authorList>
    </citation>
    <scope>NUCLEOTIDE SEQUENCE [LARGE SCALE GENOMIC DNA]</scope>
    <source>
        <strain evidence="11 12">DSM 16080</strain>
    </source>
</reference>
<dbReference type="GO" id="GO:2001061">
    <property type="term" value="P:D-glycero-D-manno-heptose 7-phosphate biosynthetic process"/>
    <property type="evidence" value="ECO:0007669"/>
    <property type="project" value="UniProtKB-UniPathway"/>
</dbReference>
<feature type="binding site" evidence="9">
    <location>
        <position position="126"/>
    </location>
    <ligand>
        <name>substrate</name>
    </ligand>
</feature>
<keyword evidence="12" id="KW-1185">Reference proteome</keyword>
<dbReference type="GO" id="GO:0005975">
    <property type="term" value="P:carbohydrate metabolic process"/>
    <property type="evidence" value="ECO:0007669"/>
    <property type="project" value="UniProtKB-UniRule"/>
</dbReference>
<evidence type="ECO:0000259" key="10">
    <source>
        <dbReference type="PROSITE" id="PS51464"/>
    </source>
</evidence>
<dbReference type="Pfam" id="PF13580">
    <property type="entry name" value="SIS_2"/>
    <property type="match status" value="1"/>
</dbReference>
<accession>A0A1T4W3I0</accession>
<feature type="binding site" evidence="9">
    <location>
        <begin position="121"/>
        <end position="123"/>
    </location>
    <ligand>
        <name>substrate</name>
    </ligand>
</feature>
<dbReference type="EC" id="5.3.1.28" evidence="9"/>
<dbReference type="InterPro" id="IPR035461">
    <property type="entry name" value="GmhA/DiaA"/>
</dbReference>
<feature type="binding site" evidence="9">
    <location>
        <position position="66"/>
    </location>
    <ligand>
        <name>substrate</name>
    </ligand>
</feature>
<feature type="binding site" evidence="9">
    <location>
        <position position="173"/>
    </location>
    <ligand>
        <name>substrate</name>
    </ligand>
</feature>
<dbReference type="RefSeq" id="WP_078715765.1">
    <property type="nucleotide sequence ID" value="NZ_FUYC01000001.1"/>
</dbReference>
<dbReference type="GO" id="GO:0008968">
    <property type="term" value="F:D-sedoheptulose 7-phosphate isomerase activity"/>
    <property type="evidence" value="ECO:0007669"/>
    <property type="project" value="UniProtKB-UniRule"/>
</dbReference>
<evidence type="ECO:0000256" key="8">
    <source>
        <dbReference type="ARBA" id="ARBA00023277"/>
    </source>
</evidence>
<dbReference type="InterPro" id="IPR046348">
    <property type="entry name" value="SIS_dom_sf"/>
</dbReference>
<evidence type="ECO:0000256" key="6">
    <source>
        <dbReference type="ARBA" id="ARBA00022833"/>
    </source>
</evidence>
<dbReference type="GO" id="GO:0005737">
    <property type="term" value="C:cytoplasm"/>
    <property type="evidence" value="ECO:0007669"/>
    <property type="project" value="UniProtKB-SubCell"/>
</dbReference>
<feature type="binding site" evidence="9">
    <location>
        <position position="62"/>
    </location>
    <ligand>
        <name>Zn(2+)</name>
        <dbReference type="ChEBI" id="CHEBI:29105"/>
    </ligand>
</feature>
<protein>
    <recommendedName>
        <fullName evidence="9">Phosphoheptose isomerase</fullName>
        <ecNumber evidence="9">5.3.1.28</ecNumber>
    </recommendedName>
    <alternativeName>
        <fullName evidence="9">Sedoheptulose 7-phosphate isomerase</fullName>
    </alternativeName>
</protein>
<evidence type="ECO:0000256" key="5">
    <source>
        <dbReference type="ARBA" id="ARBA00022723"/>
    </source>
</evidence>